<feature type="domain" description="Heparinase II/III-like C-terminal" evidence="6">
    <location>
        <begin position="480"/>
        <end position="687"/>
    </location>
</feature>
<feature type="chain" id="PRO_5013621023" evidence="5">
    <location>
        <begin position="23"/>
        <end position="742"/>
    </location>
</feature>
<dbReference type="Proteomes" id="UP000228593">
    <property type="component" value="Unassembled WGS sequence"/>
</dbReference>
<evidence type="ECO:0000256" key="1">
    <source>
        <dbReference type="ARBA" id="ARBA00004418"/>
    </source>
</evidence>
<name>A0A2G8SYB1_9BURK</name>
<dbReference type="OrthoDB" id="9772435at2"/>
<dbReference type="InterPro" id="IPR008929">
    <property type="entry name" value="Chondroitin_lyas"/>
</dbReference>
<sequence>MKLFSLRLLCLASLLSCAAAKADWAASSDPLVVKPRPSNGDLQPQNPPGFTWARHPGGPARYEVDILADGAATPSKATVERNWYLPTRALAAGSYAWRVRPAGSSNWSAARRFTIGATSTVFEVPDNATLRNRITQNPRPRSLPASFVPMSQWNFARMQQFEPYVSRMANEVKAQASALPALSDGRWQLAIASPLTANMVGQQTDVRNRINAASRQLEAAAMMYRLKGEAWLLDEAKQRGDQLASLNPNGPTSYLNQDQATRQIALALVKAVDMLADSLDNQRKARWLAAVTVRTNVIYANLAGDNGRLDQFPFDSHANTSLVFLALISTLGLGDIADAQKWFDFSFRVYANNPSPWSGPEGGYANGTAYAEYTAGYLVALWDPLVQATGVNFYAKPWSRGFLDFATQFTPPGARTHLFGDGSDTRPDPRVFHAFASRMSTPRAAWYVRQLGGAEDTLTLLEAPYPMPVASAAYESAPASTAYYPSIGWTAMHSDINSRARTSFYFKSSPYGSFNHSHGDQNAFLLSVAGQPLLISAGWYDWFASPYWNSWYSQTKAQNAITFDGGKGQVTSGYREQLQRNGRISGFSTQPGWDYAEGDATPAYAGQLSSAKRQVWYLRGENAILVRDKLSAVRAHTFEFNVHAPGPITPNGAAGASIAINGQSVCLRSLGSGAVYEARSGYAPKPGTTEGHGAFTVKGDGKKPAEFLVLLDVGCKNPVVKITNNANASRTVQVGAQTVVLY</sequence>
<dbReference type="Pfam" id="PF16332">
    <property type="entry name" value="DUF4962"/>
    <property type="match status" value="1"/>
</dbReference>
<proteinExistence type="predicted"/>
<dbReference type="Gene3D" id="2.60.40.10">
    <property type="entry name" value="Immunoglobulins"/>
    <property type="match status" value="1"/>
</dbReference>
<dbReference type="PANTHER" id="PTHR39210:SF1">
    <property type="entry name" value="HEPARIN-SULFATE LYASE"/>
    <property type="match status" value="1"/>
</dbReference>
<dbReference type="InterPro" id="IPR013783">
    <property type="entry name" value="Ig-like_fold"/>
</dbReference>
<keyword evidence="2 5" id="KW-0732">Signal</keyword>
<dbReference type="GO" id="GO:0016829">
    <property type="term" value="F:lyase activity"/>
    <property type="evidence" value="ECO:0007669"/>
    <property type="project" value="UniProtKB-KW"/>
</dbReference>
<evidence type="ECO:0000256" key="4">
    <source>
        <dbReference type="ARBA" id="ARBA00023239"/>
    </source>
</evidence>
<dbReference type="EMBL" id="PDOB01000029">
    <property type="protein sequence ID" value="PIL38790.1"/>
    <property type="molecule type" value="Genomic_DNA"/>
</dbReference>
<accession>A0A2G8SYB1</accession>
<keyword evidence="9" id="KW-1185">Reference proteome</keyword>
<comment type="subcellular location">
    <subcellularLocation>
        <location evidence="1">Periplasm</location>
    </subcellularLocation>
</comment>
<gene>
    <name evidence="8" type="ORF">CR103_16290</name>
</gene>
<dbReference type="PANTHER" id="PTHR39210">
    <property type="entry name" value="HEPARIN-SULFATE LYASE"/>
    <property type="match status" value="1"/>
</dbReference>
<evidence type="ECO:0000259" key="6">
    <source>
        <dbReference type="Pfam" id="PF07940"/>
    </source>
</evidence>
<evidence type="ECO:0000259" key="7">
    <source>
        <dbReference type="Pfam" id="PF16332"/>
    </source>
</evidence>
<dbReference type="Pfam" id="PF07940">
    <property type="entry name" value="Hepar_II_III_C"/>
    <property type="match status" value="1"/>
</dbReference>
<dbReference type="RefSeq" id="WP_099917012.1">
    <property type="nucleotide sequence ID" value="NZ_BMHS01000009.1"/>
</dbReference>
<evidence type="ECO:0000256" key="3">
    <source>
        <dbReference type="ARBA" id="ARBA00022764"/>
    </source>
</evidence>
<feature type="domain" description="Heparinase II N-terminal" evidence="7">
    <location>
        <begin position="60"/>
        <end position="451"/>
    </location>
</feature>
<reference evidence="8 9" key="1">
    <citation type="submission" date="2017-10" db="EMBL/GenBank/DDBJ databases">
        <title>Massilia psychrophilum sp. nov., a novel purple-pigmented bacterium isolated from Tianshan glacier, Xinjiang Municipality, China.</title>
        <authorList>
            <person name="Wang H."/>
        </authorList>
    </citation>
    <scope>NUCLEOTIDE SEQUENCE [LARGE SCALE GENOMIC DNA]</scope>
    <source>
        <strain evidence="8 9">JCM 30813</strain>
    </source>
</reference>
<comment type="caution">
    <text evidence="8">The sequence shown here is derived from an EMBL/GenBank/DDBJ whole genome shotgun (WGS) entry which is preliminary data.</text>
</comment>
<evidence type="ECO:0000256" key="2">
    <source>
        <dbReference type="ARBA" id="ARBA00022729"/>
    </source>
</evidence>
<evidence type="ECO:0000313" key="9">
    <source>
        <dbReference type="Proteomes" id="UP000228593"/>
    </source>
</evidence>
<dbReference type="Gene3D" id="2.70.98.70">
    <property type="match status" value="1"/>
</dbReference>
<dbReference type="GO" id="GO:0042597">
    <property type="term" value="C:periplasmic space"/>
    <property type="evidence" value="ECO:0007669"/>
    <property type="project" value="UniProtKB-SubCell"/>
</dbReference>
<evidence type="ECO:0000256" key="5">
    <source>
        <dbReference type="SAM" id="SignalP"/>
    </source>
</evidence>
<dbReference type="Gene3D" id="1.50.10.100">
    <property type="entry name" value="Chondroitin AC/alginate lyase"/>
    <property type="match status" value="1"/>
</dbReference>
<feature type="signal peptide" evidence="5">
    <location>
        <begin position="1"/>
        <end position="22"/>
    </location>
</feature>
<protein>
    <submittedName>
        <fullName evidence="8">Heparinase</fullName>
    </submittedName>
</protein>
<keyword evidence="3" id="KW-0574">Periplasm</keyword>
<organism evidence="8 9">
    <name type="scientific">Massilia psychrophila</name>
    <dbReference type="NCBI Taxonomy" id="1603353"/>
    <lineage>
        <taxon>Bacteria</taxon>
        <taxon>Pseudomonadati</taxon>
        <taxon>Pseudomonadota</taxon>
        <taxon>Betaproteobacteria</taxon>
        <taxon>Burkholderiales</taxon>
        <taxon>Oxalobacteraceae</taxon>
        <taxon>Telluria group</taxon>
        <taxon>Massilia</taxon>
    </lineage>
</organism>
<dbReference type="InterPro" id="IPR032518">
    <property type="entry name" value="HepII_N"/>
</dbReference>
<keyword evidence="4" id="KW-0456">Lyase</keyword>
<dbReference type="AlphaFoldDB" id="A0A2G8SYB1"/>
<dbReference type="InterPro" id="IPR012480">
    <property type="entry name" value="Hepar_II_III_C"/>
</dbReference>
<evidence type="ECO:0000313" key="8">
    <source>
        <dbReference type="EMBL" id="PIL38790.1"/>
    </source>
</evidence>